<feature type="transmembrane region" description="Helical" evidence="2">
    <location>
        <begin position="1271"/>
        <end position="1288"/>
    </location>
</feature>
<proteinExistence type="predicted"/>
<dbReference type="RefSeq" id="WP_106586605.1">
    <property type="nucleotide sequence ID" value="NZ_PYGA01000032.1"/>
</dbReference>
<organism evidence="3 4">
    <name type="scientific">Murinocardiopsis flavida</name>
    <dbReference type="NCBI Taxonomy" id="645275"/>
    <lineage>
        <taxon>Bacteria</taxon>
        <taxon>Bacillati</taxon>
        <taxon>Actinomycetota</taxon>
        <taxon>Actinomycetes</taxon>
        <taxon>Streptosporangiales</taxon>
        <taxon>Nocardiopsidaceae</taxon>
        <taxon>Murinocardiopsis</taxon>
    </lineage>
</organism>
<evidence type="ECO:0000256" key="1">
    <source>
        <dbReference type="SAM" id="MobiDB-lite"/>
    </source>
</evidence>
<feature type="transmembrane region" description="Helical" evidence="2">
    <location>
        <begin position="448"/>
        <end position="469"/>
    </location>
</feature>
<dbReference type="PANTHER" id="PTHR48125:SF10">
    <property type="entry name" value="OS12G0136300 PROTEIN"/>
    <property type="match status" value="1"/>
</dbReference>
<feature type="transmembrane region" description="Helical" evidence="2">
    <location>
        <begin position="965"/>
        <end position="982"/>
    </location>
</feature>
<feature type="region of interest" description="Disordered" evidence="1">
    <location>
        <begin position="527"/>
        <end position="564"/>
    </location>
</feature>
<feature type="transmembrane region" description="Helical" evidence="2">
    <location>
        <begin position="1295"/>
        <end position="1316"/>
    </location>
</feature>
<feature type="transmembrane region" description="Helical" evidence="2">
    <location>
        <begin position="616"/>
        <end position="636"/>
    </location>
</feature>
<feature type="transmembrane region" description="Helical" evidence="2">
    <location>
        <begin position="592"/>
        <end position="610"/>
    </location>
</feature>
<feature type="transmembrane region" description="Helical" evidence="2">
    <location>
        <begin position="207"/>
        <end position="226"/>
    </location>
</feature>
<feature type="transmembrane region" description="Helical" evidence="2">
    <location>
        <begin position="940"/>
        <end position="959"/>
    </location>
</feature>
<feature type="transmembrane region" description="Helical" evidence="2">
    <location>
        <begin position="1245"/>
        <end position="1265"/>
    </location>
</feature>
<protein>
    <submittedName>
        <fullName evidence="3">Uncharacterized protein</fullName>
    </submittedName>
</protein>
<feature type="transmembrane region" description="Helical" evidence="2">
    <location>
        <begin position="915"/>
        <end position="933"/>
    </location>
</feature>
<feature type="transmembrane region" description="Helical" evidence="2">
    <location>
        <begin position="1061"/>
        <end position="1079"/>
    </location>
</feature>
<feature type="transmembrane region" description="Helical" evidence="2">
    <location>
        <begin position="257"/>
        <end position="278"/>
    </location>
</feature>
<feature type="transmembrane region" description="Helical" evidence="2">
    <location>
        <begin position="1453"/>
        <end position="1469"/>
    </location>
</feature>
<feature type="transmembrane region" description="Helical" evidence="2">
    <location>
        <begin position="1218"/>
        <end position="1238"/>
    </location>
</feature>
<feature type="transmembrane region" description="Helical" evidence="2">
    <location>
        <begin position="319"/>
        <end position="338"/>
    </location>
</feature>
<feature type="transmembrane region" description="Helical" evidence="2">
    <location>
        <begin position="702"/>
        <end position="721"/>
    </location>
</feature>
<sequence length="1566" mass="151648">MDLPPPAPQCPDCAAPLSASAPACPRCGLPLTGPDADSLGRVVLELQRVDLHRRTLAAQYHVHLGRLRAVRDARPRPAAAPQAAPAPAAPAGPPPRPRDLLRPLRPLRELTAHSVQNILLGLGGLLMVIAATVFTVVTWGSVGIGGRALILGCCTALTMAAGYPLLRRGMTATAETFGALGAALLVLDATALWWVGGREFGPLALGYAAAAAAVIAAVLALYPVAVPLRGPRAIAAVLAQLVLPFAAVGAQEAGVPGAALLVALPATALADVLVARLLPAGRLRGLVAVLAAATWTAGLALVAVAAYGNAALLDPGRDGLWAAAALLLAGAAALLAAAHPAAVGPRAAYYGAAAACWVTAVPAAVSGLGGPFVLTPLSLAAAAAAAAGAVAALPPAVRPGPGRAVAVLLGIGTACGAPAAVATFGTFATAAGTWNGFATGSTALTAPWGAGLTATLAAAGAGWALLAWARARDWTAPAALAALATTGLTAAGQSPYPGSAILFTTATAATLGCAWAADRLADALPDAPSPVGPAAPNGGVAAPGGGAREADGPKSAGAPAATARGGWRALAPGRSAERLVRLGATRAAARRTVRVGIVLAGTGAALAAAASLATDAAAVTVLAVLSAAAALPALFARGTALRGCAAVGTVAAGSGLTAAALAAGTAPPMAYTMAFLAVATAAVGAATVAVRRAGRPAQAAALDIAAVLPLGLAAGAALSSGAATQPWAVTFVAAVASLLALVAAAHAVPAVPVPLQWEASATTVAARVRLAIAGARAEGGQGSGGDDPDLGLRTLLIVVAGFLGGAALLPGGERIAAVFTGSLPGFAAPWRGAPAAVLPGALPSGELLPLAALAALAAAVLSLVLCVAAARALLPVPPDVHYRTTPRQAVAAAMSVAAGLLVPVAVTALAVPWGAALAAVTATAGALLLLSAASTGGAAVARAGAGLLLAVPALGWSLAGPAPTLLVLSALTACAAVAAGAVRPATIRTAAPVSGALAGLAALGCGAVVLTALAAAADGGHTLGPVRVTPQWYPYAALAVAAVLSQVAGARIWDRRGGQRYGLVVAGAVLAVAGLLIAPGPGVPILAAAIAAVVLPLLAAAAGGVFGRVLAAASGVPVLIAVAEVAARLAAVLVGPYLWLGDAWGGAGPLGAGTPAATALHPVFGASPDPTAPVAAALVATGAALLVRTYARWLLPIALAQAAVPVLAPWALAVPLPYAGALCWLLLVAAGLGTVAALSRRSGAAAAAGAAALWAATLAAAWSLAERPATLVVLAAIAVLAAIGAALARTVPAAAGATAAAVLATGGFAVALPLALGQPPEVAGLAPIAVTASVAAVLGLRRLDPAVLIAAEAAAGVLGATAVLLSLTGSGRGELTAVALAALGVIALTSAPRAGRRWLGAAGGALLLAAIWVFLSAQQVTAPEPYAVVPALAALAAGWEWRRRRPGTGTWRAYGPGLALLLVPSLAMAQFVDPAAWRVGLLAAVSLAVALAGARWRLQSPLLIGGGTLLLVAAKSFGPPIWYEVAALPNWIPTAVVGIVLIAVGARYEQRLRDVRRLTRALRALA</sequence>
<feature type="transmembrane region" description="Helical" evidence="2">
    <location>
        <begin position="1501"/>
        <end position="1522"/>
    </location>
</feature>
<keyword evidence="2" id="KW-0812">Transmembrane</keyword>
<feature type="transmembrane region" description="Helical" evidence="2">
    <location>
        <begin position="285"/>
        <end position="307"/>
    </location>
</feature>
<feature type="transmembrane region" description="Helical" evidence="2">
    <location>
        <begin position="1373"/>
        <end position="1391"/>
    </location>
</feature>
<feature type="transmembrane region" description="Helical" evidence="2">
    <location>
        <begin position="118"/>
        <end position="142"/>
    </location>
</feature>
<feature type="region of interest" description="Disordered" evidence="1">
    <location>
        <begin position="73"/>
        <end position="100"/>
    </location>
</feature>
<feature type="transmembrane region" description="Helical" evidence="2">
    <location>
        <begin position="405"/>
        <end position="428"/>
    </location>
</feature>
<feature type="transmembrane region" description="Helical" evidence="2">
    <location>
        <begin position="1170"/>
        <end position="1187"/>
    </location>
</feature>
<keyword evidence="2" id="KW-0472">Membrane</keyword>
<feature type="transmembrane region" description="Helical" evidence="2">
    <location>
        <begin position="177"/>
        <end position="195"/>
    </location>
</feature>
<feature type="transmembrane region" description="Helical" evidence="2">
    <location>
        <begin position="371"/>
        <end position="393"/>
    </location>
</feature>
<feature type="transmembrane region" description="Helical" evidence="2">
    <location>
        <begin position="1085"/>
        <end position="1106"/>
    </location>
</feature>
<feature type="transmembrane region" description="Helical" evidence="2">
    <location>
        <begin position="1118"/>
        <end position="1140"/>
    </location>
</feature>
<feature type="transmembrane region" description="Helical" evidence="2">
    <location>
        <begin position="643"/>
        <end position="663"/>
    </location>
</feature>
<dbReference type="EMBL" id="PYGA01000032">
    <property type="protein sequence ID" value="PSK87386.1"/>
    <property type="molecule type" value="Genomic_DNA"/>
</dbReference>
<evidence type="ECO:0000256" key="2">
    <source>
        <dbReference type="SAM" id="Phobius"/>
    </source>
</evidence>
<feature type="transmembrane region" description="Helical" evidence="2">
    <location>
        <begin position="233"/>
        <end position="251"/>
    </location>
</feature>
<feature type="transmembrane region" description="Helical" evidence="2">
    <location>
        <begin position="790"/>
        <end position="809"/>
    </location>
</feature>
<keyword evidence="4" id="KW-1185">Reference proteome</keyword>
<dbReference type="InterPro" id="IPR058062">
    <property type="entry name" value="SCO7613_C"/>
</dbReference>
<feature type="transmembrane region" description="Helical" evidence="2">
    <location>
        <begin position="1398"/>
        <end position="1417"/>
    </location>
</feature>
<feature type="transmembrane region" description="Helical" evidence="2">
    <location>
        <begin position="1322"/>
        <end position="1340"/>
    </location>
</feature>
<evidence type="ECO:0000313" key="3">
    <source>
        <dbReference type="EMBL" id="PSK87386.1"/>
    </source>
</evidence>
<dbReference type="NCBIfam" id="NF047321">
    <property type="entry name" value="SCO7613_CTERM"/>
    <property type="match status" value="1"/>
</dbReference>
<feature type="transmembrane region" description="Helical" evidence="2">
    <location>
        <begin position="148"/>
        <end position="165"/>
    </location>
</feature>
<feature type="transmembrane region" description="Helical" evidence="2">
    <location>
        <begin position="1032"/>
        <end position="1049"/>
    </location>
</feature>
<accession>A0A2P8CR07</accession>
<comment type="caution">
    <text evidence="3">The sequence shown here is derived from an EMBL/GenBank/DDBJ whole genome shotgun (WGS) entry which is preliminary data.</text>
</comment>
<gene>
    <name evidence="3" type="ORF">CLV63_13241</name>
</gene>
<keyword evidence="2" id="KW-1133">Transmembrane helix</keyword>
<evidence type="ECO:0000313" key="4">
    <source>
        <dbReference type="Proteomes" id="UP000240542"/>
    </source>
</evidence>
<feature type="transmembrane region" description="Helical" evidence="2">
    <location>
        <begin position="994"/>
        <end position="1017"/>
    </location>
</feature>
<feature type="transmembrane region" description="Helical" evidence="2">
    <location>
        <begin position="889"/>
        <end position="909"/>
    </location>
</feature>
<feature type="transmembrane region" description="Helical" evidence="2">
    <location>
        <begin position="1475"/>
        <end position="1494"/>
    </location>
</feature>
<feature type="transmembrane region" description="Helical" evidence="2">
    <location>
        <begin position="727"/>
        <end position="748"/>
    </location>
</feature>
<feature type="transmembrane region" description="Helical" evidence="2">
    <location>
        <begin position="1423"/>
        <end position="1441"/>
    </location>
</feature>
<feature type="transmembrane region" description="Helical" evidence="2">
    <location>
        <begin position="347"/>
        <end position="365"/>
    </location>
</feature>
<dbReference type="Proteomes" id="UP000240542">
    <property type="component" value="Unassembled WGS sequence"/>
</dbReference>
<feature type="transmembrane region" description="Helical" evidence="2">
    <location>
        <begin position="1194"/>
        <end position="1212"/>
    </location>
</feature>
<dbReference type="OrthoDB" id="3416299at2"/>
<name>A0A2P8CR07_9ACTN</name>
<feature type="transmembrane region" description="Helical" evidence="2">
    <location>
        <begin position="1528"/>
        <end position="1548"/>
    </location>
</feature>
<feature type="transmembrane region" description="Helical" evidence="2">
    <location>
        <begin position="1347"/>
        <end position="1367"/>
    </location>
</feature>
<feature type="transmembrane region" description="Helical" evidence="2">
    <location>
        <begin position="847"/>
        <end position="868"/>
    </location>
</feature>
<dbReference type="PANTHER" id="PTHR48125">
    <property type="entry name" value="LP07818P1"/>
    <property type="match status" value="1"/>
</dbReference>
<feature type="transmembrane region" description="Helical" evidence="2">
    <location>
        <begin position="669"/>
        <end position="690"/>
    </location>
</feature>
<reference evidence="3 4" key="1">
    <citation type="submission" date="2018-03" db="EMBL/GenBank/DDBJ databases">
        <title>Genomic Encyclopedia of Archaeal and Bacterial Type Strains, Phase II (KMG-II): from individual species to whole genera.</title>
        <authorList>
            <person name="Goeker M."/>
        </authorList>
    </citation>
    <scope>NUCLEOTIDE SEQUENCE [LARGE SCALE GENOMIC DNA]</scope>
    <source>
        <strain evidence="3 4">DSM 45312</strain>
    </source>
</reference>
<feature type="compositionally biased region" description="Low complexity" evidence="1">
    <location>
        <begin position="76"/>
        <end position="86"/>
    </location>
</feature>